<dbReference type="InterPro" id="IPR035897">
    <property type="entry name" value="Toll_tir_struct_dom_sf"/>
</dbReference>
<dbReference type="Pfam" id="PF13676">
    <property type="entry name" value="TIR_2"/>
    <property type="match status" value="1"/>
</dbReference>
<evidence type="ECO:0000313" key="2">
    <source>
        <dbReference type="EMBL" id="QPD02765.1"/>
    </source>
</evidence>
<feature type="domain" description="TIR" evidence="1">
    <location>
        <begin position="1"/>
        <end position="129"/>
    </location>
</feature>
<dbReference type="GO" id="GO:0007165">
    <property type="term" value="P:signal transduction"/>
    <property type="evidence" value="ECO:0007669"/>
    <property type="project" value="InterPro"/>
</dbReference>
<dbReference type="Gene3D" id="3.40.50.10140">
    <property type="entry name" value="Toll/interleukin-1 receptor homology (TIR) domain"/>
    <property type="match status" value="1"/>
</dbReference>
<evidence type="ECO:0000313" key="3">
    <source>
        <dbReference type="Proteomes" id="UP000593737"/>
    </source>
</evidence>
<dbReference type="SMART" id="SM00255">
    <property type="entry name" value="TIR"/>
    <property type="match status" value="1"/>
</dbReference>
<evidence type="ECO:0000259" key="1">
    <source>
        <dbReference type="PROSITE" id="PS50104"/>
    </source>
</evidence>
<sequence>MSDIFISYSSEDKSRVQALARALERKGWSVWWDRRIPAGKSFDDVIHEALKAARSVVVVWTKTSVKSTWVKNESRSGLRRNILFPVMLLDEVEIPLEFEHLQAAHLMDWQPEQEHAGFDQFIDDLAGVIGAPVTHRARAHQHRLRSRRQNLKQNCCRVWFVLSIFSSDQSLRCVALAHGSTGLS</sequence>
<dbReference type="Proteomes" id="UP000593737">
    <property type="component" value="Chromosome"/>
</dbReference>
<name>A0A7S8FBB2_9BACT</name>
<gene>
    <name evidence="2" type="ORF">Nkreftii_000539</name>
</gene>
<dbReference type="SUPFAM" id="SSF52200">
    <property type="entry name" value="Toll/Interleukin receptor TIR domain"/>
    <property type="match status" value="1"/>
</dbReference>
<proteinExistence type="predicted"/>
<protein>
    <recommendedName>
        <fullName evidence="1">TIR domain-containing protein</fullName>
    </recommendedName>
</protein>
<dbReference type="EMBL" id="CP047423">
    <property type="protein sequence ID" value="QPD02765.1"/>
    <property type="molecule type" value="Genomic_DNA"/>
</dbReference>
<organism evidence="2 3">
    <name type="scientific">Candidatus Nitrospira kreftii</name>
    <dbReference type="NCBI Taxonomy" id="2652173"/>
    <lineage>
        <taxon>Bacteria</taxon>
        <taxon>Pseudomonadati</taxon>
        <taxon>Nitrospirota</taxon>
        <taxon>Nitrospiria</taxon>
        <taxon>Nitrospirales</taxon>
        <taxon>Nitrospiraceae</taxon>
        <taxon>Nitrospira</taxon>
    </lineage>
</organism>
<dbReference type="KEGG" id="nkf:Nkreftii_000539"/>
<dbReference type="InterPro" id="IPR000157">
    <property type="entry name" value="TIR_dom"/>
</dbReference>
<accession>A0A7S8FBB2</accession>
<dbReference type="PROSITE" id="PS50104">
    <property type="entry name" value="TIR"/>
    <property type="match status" value="1"/>
</dbReference>
<dbReference type="AlphaFoldDB" id="A0A7S8FBB2"/>
<reference evidence="2 3" key="1">
    <citation type="journal article" date="2020" name="ISME J.">
        <title>Enrichment and physiological characterization of a novel comammox Nitrospira indicates ammonium inhibition of complete nitrification.</title>
        <authorList>
            <person name="Sakoula D."/>
            <person name="Koch H."/>
            <person name="Frank J."/>
            <person name="Jetten M.S.M."/>
            <person name="van Kessel M.A.H.J."/>
            <person name="Lucker S."/>
        </authorList>
    </citation>
    <scope>NUCLEOTIDE SEQUENCE [LARGE SCALE GENOMIC DNA]</scope>
    <source>
        <strain evidence="2">Comreactor17</strain>
    </source>
</reference>